<proteinExistence type="predicted"/>
<dbReference type="AlphaFoldDB" id="A0A918CUH4"/>
<keyword evidence="2" id="KW-1185">Reference proteome</keyword>
<name>A0A918CUH4_9ACTN</name>
<organism evidence="1 2">
    <name type="scientific">Streptomyces fuscichromogenes</name>
    <dbReference type="NCBI Taxonomy" id="1324013"/>
    <lineage>
        <taxon>Bacteria</taxon>
        <taxon>Bacillati</taxon>
        <taxon>Actinomycetota</taxon>
        <taxon>Actinomycetes</taxon>
        <taxon>Kitasatosporales</taxon>
        <taxon>Streptomycetaceae</taxon>
        <taxon>Streptomyces</taxon>
    </lineage>
</organism>
<evidence type="ECO:0000313" key="1">
    <source>
        <dbReference type="EMBL" id="GGN28191.1"/>
    </source>
</evidence>
<accession>A0A918CUH4</accession>
<dbReference type="EMBL" id="BMML01000017">
    <property type="protein sequence ID" value="GGN28191.1"/>
    <property type="molecule type" value="Genomic_DNA"/>
</dbReference>
<comment type="caution">
    <text evidence="1">The sequence shown here is derived from an EMBL/GenBank/DDBJ whole genome shotgun (WGS) entry which is preliminary data.</text>
</comment>
<reference evidence="1" key="1">
    <citation type="journal article" date="2014" name="Int. J. Syst. Evol. Microbiol.">
        <title>Complete genome sequence of Corynebacterium casei LMG S-19264T (=DSM 44701T), isolated from a smear-ripened cheese.</title>
        <authorList>
            <consortium name="US DOE Joint Genome Institute (JGI-PGF)"/>
            <person name="Walter F."/>
            <person name="Albersmeier A."/>
            <person name="Kalinowski J."/>
            <person name="Ruckert C."/>
        </authorList>
    </citation>
    <scope>NUCLEOTIDE SEQUENCE</scope>
    <source>
        <strain evidence="1">CGMCC 4.7110</strain>
    </source>
</reference>
<evidence type="ECO:0000313" key="2">
    <source>
        <dbReference type="Proteomes" id="UP000653411"/>
    </source>
</evidence>
<dbReference type="Proteomes" id="UP000653411">
    <property type="component" value="Unassembled WGS sequence"/>
</dbReference>
<dbReference type="RefSeq" id="WP_189266355.1">
    <property type="nucleotide sequence ID" value="NZ_BMML01000017.1"/>
</dbReference>
<sequence length="116" mass="12444">MALLDTVLSTVGKTSGVTAAALLDGVTGLSYAEYGAPEPAQDAQEIAHLAVMHLNRAGFTGELESIVVTTAAHHHVTTRVDRQGDPLLLFALVDRDRTNITWALRDLAEHTDRLLS</sequence>
<protein>
    <submittedName>
        <fullName evidence="1">Uncharacterized protein</fullName>
    </submittedName>
</protein>
<reference evidence="1" key="2">
    <citation type="submission" date="2020-09" db="EMBL/GenBank/DDBJ databases">
        <authorList>
            <person name="Sun Q."/>
            <person name="Zhou Y."/>
        </authorList>
    </citation>
    <scope>NUCLEOTIDE SEQUENCE</scope>
    <source>
        <strain evidence="1">CGMCC 4.7110</strain>
    </source>
</reference>
<gene>
    <name evidence="1" type="ORF">GCM10011578_064030</name>
</gene>